<dbReference type="InterPro" id="IPR004349">
    <property type="entry name" value="V/Nase_d_su"/>
</dbReference>
<keyword evidence="8 14" id="KW-0560">Oxidoreductase</keyword>
<dbReference type="AlphaFoldDB" id="A0A1V4SHW2"/>
<keyword evidence="5" id="KW-0479">Metal-binding</keyword>
<organism evidence="14 15">
    <name type="scientific">Ruminiclostridium hungatei</name>
    <name type="common">Clostridium hungatei</name>
    <dbReference type="NCBI Taxonomy" id="48256"/>
    <lineage>
        <taxon>Bacteria</taxon>
        <taxon>Bacillati</taxon>
        <taxon>Bacillota</taxon>
        <taxon>Clostridia</taxon>
        <taxon>Eubacteriales</taxon>
        <taxon>Oscillospiraceae</taxon>
        <taxon>Ruminiclostridium</taxon>
    </lineage>
</organism>
<protein>
    <recommendedName>
        <fullName evidence="4">nitrogenase</fullName>
        <ecNumber evidence="4">1.18.6.1</ecNumber>
    </recommendedName>
    <alternativeName>
        <fullName evidence="12">Nitrogenase component I</fullName>
    </alternativeName>
</protein>
<evidence type="ECO:0000256" key="1">
    <source>
        <dbReference type="ARBA" id="ARBA00001915"/>
    </source>
</evidence>
<evidence type="ECO:0000256" key="4">
    <source>
        <dbReference type="ARBA" id="ARBA00012773"/>
    </source>
</evidence>
<keyword evidence="6" id="KW-0547">Nucleotide-binding</keyword>
<evidence type="ECO:0000256" key="9">
    <source>
        <dbReference type="ARBA" id="ARBA00023004"/>
    </source>
</evidence>
<evidence type="ECO:0000256" key="7">
    <source>
        <dbReference type="ARBA" id="ARBA00022840"/>
    </source>
</evidence>
<name>A0A1V4SHW2_RUMHU</name>
<dbReference type="GO" id="GO:0046872">
    <property type="term" value="F:metal ion binding"/>
    <property type="evidence" value="ECO:0007669"/>
    <property type="project" value="UniProtKB-KW"/>
</dbReference>
<dbReference type="GO" id="GO:0016163">
    <property type="term" value="F:nitrogenase activity"/>
    <property type="evidence" value="ECO:0007669"/>
    <property type="project" value="UniProtKB-EC"/>
</dbReference>
<comment type="subunit">
    <text evidence="3">Hexamer of two alpha, two beta, and two delta chains.</text>
</comment>
<dbReference type="OrthoDB" id="198407at2"/>
<evidence type="ECO:0000313" key="14">
    <source>
        <dbReference type="EMBL" id="OPX43394.1"/>
    </source>
</evidence>
<keyword evidence="11" id="KW-0535">Nitrogen fixation</keyword>
<evidence type="ECO:0000256" key="3">
    <source>
        <dbReference type="ARBA" id="ARBA00011515"/>
    </source>
</evidence>
<dbReference type="GO" id="GO:0051536">
    <property type="term" value="F:iron-sulfur cluster binding"/>
    <property type="evidence" value="ECO:0007669"/>
    <property type="project" value="UniProtKB-KW"/>
</dbReference>
<evidence type="ECO:0000313" key="15">
    <source>
        <dbReference type="Proteomes" id="UP000191554"/>
    </source>
</evidence>
<dbReference type="RefSeq" id="WP_080065195.1">
    <property type="nucleotide sequence ID" value="NZ_MZGX01000018.1"/>
</dbReference>
<keyword evidence="15" id="KW-1185">Reference proteome</keyword>
<dbReference type="Proteomes" id="UP000191554">
    <property type="component" value="Unassembled WGS sequence"/>
</dbReference>
<evidence type="ECO:0000256" key="8">
    <source>
        <dbReference type="ARBA" id="ARBA00023002"/>
    </source>
</evidence>
<dbReference type="EC" id="1.18.6.1" evidence="4"/>
<evidence type="ECO:0000256" key="13">
    <source>
        <dbReference type="ARBA" id="ARBA00047967"/>
    </source>
</evidence>
<dbReference type="Pfam" id="PF03139">
    <property type="entry name" value="AnfG_VnfG"/>
    <property type="match status" value="1"/>
</dbReference>
<comment type="catalytic activity">
    <reaction evidence="13">
        <text>N2 + 8 reduced [2Fe-2S]-[ferredoxin] + 16 ATP + 16 H2O = H2 + 8 oxidized [2Fe-2S]-[ferredoxin] + 2 NH4(+) + 16 ADP + 16 phosphate + 6 H(+)</text>
        <dbReference type="Rhea" id="RHEA:21448"/>
        <dbReference type="Rhea" id="RHEA-COMP:10000"/>
        <dbReference type="Rhea" id="RHEA-COMP:10001"/>
        <dbReference type="ChEBI" id="CHEBI:15377"/>
        <dbReference type="ChEBI" id="CHEBI:15378"/>
        <dbReference type="ChEBI" id="CHEBI:17997"/>
        <dbReference type="ChEBI" id="CHEBI:18276"/>
        <dbReference type="ChEBI" id="CHEBI:28938"/>
        <dbReference type="ChEBI" id="CHEBI:30616"/>
        <dbReference type="ChEBI" id="CHEBI:33737"/>
        <dbReference type="ChEBI" id="CHEBI:33738"/>
        <dbReference type="ChEBI" id="CHEBI:43474"/>
        <dbReference type="ChEBI" id="CHEBI:456216"/>
        <dbReference type="EC" id="1.18.6.1"/>
    </reaction>
</comment>
<evidence type="ECO:0000256" key="11">
    <source>
        <dbReference type="ARBA" id="ARBA00023231"/>
    </source>
</evidence>
<proteinExistence type="predicted"/>
<keyword evidence="10" id="KW-0411">Iron-sulfur</keyword>
<gene>
    <name evidence="14" type="primary">vnfG</name>
    <name evidence="14" type="ORF">CLHUN_27390</name>
</gene>
<evidence type="ECO:0000256" key="10">
    <source>
        <dbReference type="ARBA" id="ARBA00023014"/>
    </source>
</evidence>
<comment type="function">
    <text evidence="2">The key enzymatic reactions in nitrogen fixation are catalyzed by the nitrogenase complex, which has 2 components: the iron protein (component 2) and a component 1 which is either a molybdenum-iron protein, a vanadium-iron, or an iron-iron protein.</text>
</comment>
<dbReference type="GO" id="GO:0005524">
    <property type="term" value="F:ATP binding"/>
    <property type="evidence" value="ECO:0007669"/>
    <property type="project" value="UniProtKB-KW"/>
</dbReference>
<evidence type="ECO:0000256" key="5">
    <source>
        <dbReference type="ARBA" id="ARBA00022723"/>
    </source>
</evidence>
<keyword evidence="9" id="KW-0408">Iron</keyword>
<evidence type="ECO:0000256" key="12">
    <source>
        <dbReference type="ARBA" id="ARBA00030899"/>
    </source>
</evidence>
<keyword evidence="7" id="KW-0067">ATP-binding</keyword>
<dbReference type="STRING" id="48256.CLHUN_27390"/>
<evidence type="ECO:0000256" key="2">
    <source>
        <dbReference type="ARBA" id="ARBA00004064"/>
    </source>
</evidence>
<comment type="cofactor">
    <cofactor evidence="1">
        <name>iron-sulfur cluster</name>
        <dbReference type="ChEBI" id="CHEBI:30408"/>
    </cofactor>
</comment>
<dbReference type="EMBL" id="MZGX01000018">
    <property type="protein sequence ID" value="OPX43394.1"/>
    <property type="molecule type" value="Genomic_DNA"/>
</dbReference>
<evidence type="ECO:0000256" key="6">
    <source>
        <dbReference type="ARBA" id="ARBA00022741"/>
    </source>
</evidence>
<reference evidence="14 15" key="1">
    <citation type="submission" date="2017-03" db="EMBL/GenBank/DDBJ databases">
        <title>Genome sequence of Clostridium hungatei DSM 14427.</title>
        <authorList>
            <person name="Poehlein A."/>
            <person name="Daniel R."/>
        </authorList>
    </citation>
    <scope>NUCLEOTIDE SEQUENCE [LARGE SCALE GENOMIC DNA]</scope>
    <source>
        <strain evidence="14 15">DSM 14427</strain>
    </source>
</reference>
<comment type="caution">
    <text evidence="14">The sequence shown here is derived from an EMBL/GenBank/DDBJ whole genome shotgun (WGS) entry which is preliminary data.</text>
</comment>
<sequence>MADKVAELYKFFQQRYLWQFYSRAWDRDENINGILDKLPVIFSGGQPEVADTLKDRAFYAEARIVAMEVTERYPWVKDMDVSQLKSTIDAVKEKIIDVTITKSQNGELNIQNY</sequence>
<accession>A0A1V4SHW2</accession>